<keyword evidence="2" id="KW-1185">Reference proteome</keyword>
<evidence type="ECO:0000313" key="1">
    <source>
        <dbReference type="EMBL" id="VDO96012.1"/>
    </source>
</evidence>
<gene>
    <name evidence="1" type="ORF">HPBE_LOCUS13405</name>
</gene>
<protein>
    <submittedName>
        <fullName evidence="3">Integrase_H2C2 domain-containing protein</fullName>
    </submittedName>
</protein>
<evidence type="ECO:0000313" key="2">
    <source>
        <dbReference type="Proteomes" id="UP000050761"/>
    </source>
</evidence>
<reference evidence="3" key="2">
    <citation type="submission" date="2019-09" db="UniProtKB">
        <authorList>
            <consortium name="WormBaseParasite"/>
        </authorList>
    </citation>
    <scope>IDENTIFICATION</scope>
</reference>
<dbReference type="AlphaFoldDB" id="A0A183FXU5"/>
<accession>A0A183FXU5</accession>
<organism evidence="2 3">
    <name type="scientific">Heligmosomoides polygyrus</name>
    <name type="common">Parasitic roundworm</name>
    <dbReference type="NCBI Taxonomy" id="6339"/>
    <lineage>
        <taxon>Eukaryota</taxon>
        <taxon>Metazoa</taxon>
        <taxon>Ecdysozoa</taxon>
        <taxon>Nematoda</taxon>
        <taxon>Chromadorea</taxon>
        <taxon>Rhabditida</taxon>
        <taxon>Rhabditina</taxon>
        <taxon>Rhabditomorpha</taxon>
        <taxon>Strongyloidea</taxon>
        <taxon>Heligmosomidae</taxon>
        <taxon>Heligmosomoides</taxon>
    </lineage>
</organism>
<dbReference type="EMBL" id="UZAH01027903">
    <property type="protein sequence ID" value="VDO96012.1"/>
    <property type="molecule type" value="Genomic_DNA"/>
</dbReference>
<dbReference type="OrthoDB" id="427924at2759"/>
<dbReference type="Proteomes" id="UP000050761">
    <property type="component" value="Unassembled WGS sequence"/>
</dbReference>
<sequence>MLARKYVYWPNINEDIETCARKRIRCQETAKKPLRPRYSDASTYNLKLFDLPLLPCSTPEPTPTEFSPSLRLPEWQRIFRDHRRLQQCPATRQWKLRRNTHKGIAVLRIDFKWTL</sequence>
<proteinExistence type="predicted"/>
<evidence type="ECO:0000313" key="3">
    <source>
        <dbReference type="WBParaSite" id="HPBE_0001340401-mRNA-1"/>
    </source>
</evidence>
<reference evidence="1 2" key="1">
    <citation type="submission" date="2018-11" db="EMBL/GenBank/DDBJ databases">
        <authorList>
            <consortium name="Pathogen Informatics"/>
        </authorList>
    </citation>
    <scope>NUCLEOTIDE SEQUENCE [LARGE SCALE GENOMIC DNA]</scope>
</reference>
<dbReference type="WBParaSite" id="HPBE_0001340401-mRNA-1">
    <property type="protein sequence ID" value="HPBE_0001340401-mRNA-1"/>
    <property type="gene ID" value="HPBE_0001340401"/>
</dbReference>
<accession>A0A3P8DIJ0</accession>
<name>A0A183FXU5_HELPZ</name>